<proteinExistence type="inferred from homology"/>
<dbReference type="InParanoid" id="A0A1B1YW52"/>
<dbReference type="PANTHER" id="PTHR31964">
    <property type="entry name" value="ADENINE NUCLEOTIDE ALPHA HYDROLASES-LIKE SUPERFAMILY PROTEIN"/>
    <property type="match status" value="1"/>
</dbReference>
<gene>
    <name evidence="3" type="ORF">PG2T_13645</name>
</gene>
<dbReference type="Proteomes" id="UP000092952">
    <property type="component" value="Chromosome"/>
</dbReference>
<dbReference type="CDD" id="cd23659">
    <property type="entry name" value="USP_At3g01520-like"/>
    <property type="match status" value="1"/>
</dbReference>
<feature type="domain" description="UspA" evidence="2">
    <location>
        <begin position="2"/>
        <end position="141"/>
    </location>
</feature>
<dbReference type="FunCoup" id="A0A1B1YW52">
    <property type="interactions" value="279"/>
</dbReference>
<evidence type="ECO:0000313" key="3">
    <source>
        <dbReference type="EMBL" id="ANX05120.1"/>
    </source>
</evidence>
<dbReference type="PANTHER" id="PTHR31964:SF113">
    <property type="entry name" value="USPA DOMAIN-CONTAINING PROTEIN"/>
    <property type="match status" value="1"/>
</dbReference>
<dbReference type="STRING" id="1810504.PG2T_13645"/>
<dbReference type="AlphaFoldDB" id="A0A1B1YW52"/>
<dbReference type="RefSeq" id="WP_068806657.1">
    <property type="nucleotide sequence ID" value="NZ_CP014671.1"/>
</dbReference>
<dbReference type="Gene3D" id="3.40.50.620">
    <property type="entry name" value="HUPs"/>
    <property type="match status" value="1"/>
</dbReference>
<dbReference type="Pfam" id="PF00582">
    <property type="entry name" value="Usp"/>
    <property type="match status" value="1"/>
</dbReference>
<reference evidence="4" key="1">
    <citation type="submission" date="2016-03" db="EMBL/GenBank/DDBJ databases">
        <title>Complete genome sequence of Solimmundus cernigliae, representing a novel lineage of polycyclic aromatic hydrocarbon degraders within the Gammaproteobacteria.</title>
        <authorList>
            <person name="Singleton D.R."/>
            <person name="Dickey A.N."/>
            <person name="Scholl E.H."/>
            <person name="Wright F.A."/>
            <person name="Aitken M.D."/>
        </authorList>
    </citation>
    <scope>NUCLEOTIDE SEQUENCE [LARGE SCALE GENOMIC DNA]</scope>
    <source>
        <strain evidence="4">TR3.2</strain>
    </source>
</reference>
<evidence type="ECO:0000313" key="4">
    <source>
        <dbReference type="Proteomes" id="UP000092952"/>
    </source>
</evidence>
<dbReference type="InterPro" id="IPR006016">
    <property type="entry name" value="UspA"/>
</dbReference>
<organism evidence="3 4">
    <name type="scientific">Immundisolibacter cernigliae</name>
    <dbReference type="NCBI Taxonomy" id="1810504"/>
    <lineage>
        <taxon>Bacteria</taxon>
        <taxon>Pseudomonadati</taxon>
        <taxon>Pseudomonadota</taxon>
        <taxon>Gammaproteobacteria</taxon>
        <taxon>Immundisolibacterales</taxon>
        <taxon>Immundisolibacteraceae</taxon>
        <taxon>Immundisolibacter</taxon>
    </lineage>
</organism>
<protein>
    <recommendedName>
        <fullName evidence="2">UspA domain-containing protein</fullName>
    </recommendedName>
</protein>
<name>A0A1B1YW52_9GAMM</name>
<comment type="similarity">
    <text evidence="1">Belongs to the universal stress protein A family.</text>
</comment>
<dbReference type="KEGG" id="gbi:PG2T_13645"/>
<evidence type="ECO:0000259" key="2">
    <source>
        <dbReference type="Pfam" id="PF00582"/>
    </source>
</evidence>
<dbReference type="EMBL" id="CP014671">
    <property type="protein sequence ID" value="ANX05120.1"/>
    <property type="molecule type" value="Genomic_DNA"/>
</dbReference>
<keyword evidence="4" id="KW-1185">Reference proteome</keyword>
<dbReference type="InterPro" id="IPR014729">
    <property type="entry name" value="Rossmann-like_a/b/a_fold"/>
</dbReference>
<evidence type="ECO:0000256" key="1">
    <source>
        <dbReference type="ARBA" id="ARBA00008791"/>
    </source>
</evidence>
<dbReference type="InterPro" id="IPR006015">
    <property type="entry name" value="Universal_stress_UspA"/>
</dbReference>
<accession>A0A1B1YW52</accession>
<dbReference type="PRINTS" id="PR01438">
    <property type="entry name" value="UNVRSLSTRESS"/>
</dbReference>
<dbReference type="OrthoDB" id="5567285at2"/>
<dbReference type="SUPFAM" id="SSF52402">
    <property type="entry name" value="Adenine nucleotide alpha hydrolases-like"/>
    <property type="match status" value="1"/>
</dbReference>
<sequence>MKILLPVDGSEHALRAARHVAAMGEYLAGPPTVLLLNVQPPVASGLVRRFLSQEALDGYYRDEARAALEPVETILAASGMRAESHVVVGDIAATIAEFAASHGCDQIVMGTRGLGGVKGALLGSVASEVLHLADRPVLLVK</sequence>